<reference evidence="2" key="1">
    <citation type="journal article" date="2017" name="Nature">
        <title>The sunflower genome provides insights into oil metabolism, flowering and Asterid evolution.</title>
        <authorList>
            <person name="Badouin H."/>
            <person name="Gouzy J."/>
            <person name="Grassa C.J."/>
            <person name="Murat F."/>
            <person name="Staton S.E."/>
            <person name="Cottret L."/>
            <person name="Lelandais-Briere C."/>
            <person name="Owens G.L."/>
            <person name="Carrere S."/>
            <person name="Mayjonade B."/>
            <person name="Legrand L."/>
            <person name="Gill N."/>
            <person name="Kane N.C."/>
            <person name="Bowers J.E."/>
            <person name="Hubner S."/>
            <person name="Bellec A."/>
            <person name="Berard A."/>
            <person name="Berges H."/>
            <person name="Blanchet N."/>
            <person name="Boniface M.C."/>
            <person name="Brunel D."/>
            <person name="Catrice O."/>
            <person name="Chaidir N."/>
            <person name="Claudel C."/>
            <person name="Donnadieu C."/>
            <person name="Faraut T."/>
            <person name="Fievet G."/>
            <person name="Helmstetter N."/>
            <person name="King M."/>
            <person name="Knapp S.J."/>
            <person name="Lai Z."/>
            <person name="Le Paslier M.C."/>
            <person name="Lippi Y."/>
            <person name="Lorenzon L."/>
            <person name="Mandel J.R."/>
            <person name="Marage G."/>
            <person name="Marchand G."/>
            <person name="Marquand E."/>
            <person name="Bret-Mestries E."/>
            <person name="Morien E."/>
            <person name="Nambeesan S."/>
            <person name="Nguyen T."/>
            <person name="Pegot-Espagnet P."/>
            <person name="Pouilly N."/>
            <person name="Raftis F."/>
            <person name="Sallet E."/>
            <person name="Schiex T."/>
            <person name="Thomas J."/>
            <person name="Vandecasteele C."/>
            <person name="Vares D."/>
            <person name="Vear F."/>
            <person name="Vautrin S."/>
            <person name="Crespi M."/>
            <person name="Mangin B."/>
            <person name="Burke J.M."/>
            <person name="Salse J."/>
            <person name="Munos S."/>
            <person name="Vincourt P."/>
            <person name="Rieseberg L.H."/>
            <person name="Langlade N.B."/>
        </authorList>
    </citation>
    <scope>NUCLEOTIDE SEQUENCE</scope>
    <source>
        <tissue evidence="2">Leaves</tissue>
    </source>
</reference>
<gene>
    <name evidence="2" type="ORF">HanXRQr2_Chr13g0595841</name>
</gene>
<dbReference type="Proteomes" id="UP000215914">
    <property type="component" value="Unassembled WGS sequence"/>
</dbReference>
<keyword evidence="1" id="KW-1133">Transmembrane helix</keyword>
<evidence type="ECO:0000256" key="1">
    <source>
        <dbReference type="SAM" id="Phobius"/>
    </source>
</evidence>
<dbReference type="AlphaFoldDB" id="A0A9K3EJ39"/>
<evidence type="ECO:0000313" key="3">
    <source>
        <dbReference type="Proteomes" id="UP000215914"/>
    </source>
</evidence>
<dbReference type="Gramene" id="mRNA:HanXRQr2_Chr13g0595841">
    <property type="protein sequence ID" value="CDS:HanXRQr2_Chr13g0595841.1"/>
    <property type="gene ID" value="HanXRQr2_Chr13g0595841"/>
</dbReference>
<dbReference type="EMBL" id="MNCJ02000328">
    <property type="protein sequence ID" value="KAF5774053.1"/>
    <property type="molecule type" value="Genomic_DNA"/>
</dbReference>
<proteinExistence type="predicted"/>
<keyword evidence="1" id="KW-0472">Membrane</keyword>
<protein>
    <submittedName>
        <fullName evidence="2">Uncharacterized protein</fullName>
    </submittedName>
</protein>
<name>A0A9K3EJ39_HELAN</name>
<keyword evidence="1" id="KW-0812">Transmembrane</keyword>
<comment type="caution">
    <text evidence="2">The sequence shown here is derived from an EMBL/GenBank/DDBJ whole genome shotgun (WGS) entry which is preliminary data.</text>
</comment>
<feature type="transmembrane region" description="Helical" evidence="1">
    <location>
        <begin position="12"/>
        <end position="31"/>
    </location>
</feature>
<organism evidence="2 3">
    <name type="scientific">Helianthus annuus</name>
    <name type="common">Common sunflower</name>
    <dbReference type="NCBI Taxonomy" id="4232"/>
    <lineage>
        <taxon>Eukaryota</taxon>
        <taxon>Viridiplantae</taxon>
        <taxon>Streptophyta</taxon>
        <taxon>Embryophyta</taxon>
        <taxon>Tracheophyta</taxon>
        <taxon>Spermatophyta</taxon>
        <taxon>Magnoliopsida</taxon>
        <taxon>eudicotyledons</taxon>
        <taxon>Gunneridae</taxon>
        <taxon>Pentapetalae</taxon>
        <taxon>asterids</taxon>
        <taxon>campanulids</taxon>
        <taxon>Asterales</taxon>
        <taxon>Asteraceae</taxon>
        <taxon>Asteroideae</taxon>
        <taxon>Heliantheae alliance</taxon>
        <taxon>Heliantheae</taxon>
        <taxon>Helianthus</taxon>
    </lineage>
</organism>
<keyword evidence="3" id="KW-1185">Reference proteome</keyword>
<evidence type="ECO:0000313" key="2">
    <source>
        <dbReference type="EMBL" id="KAF5774053.1"/>
    </source>
</evidence>
<accession>A0A9K3EJ39</accession>
<sequence length="82" mass="9320">MLFFCSCGHNPAFTSIEVGFFVICVLTFFNLEFVGRQRINGLCSGSSIMCLFFSKTHDGNYTWETATDRCTQDKWHCISETA</sequence>
<reference evidence="2" key="2">
    <citation type="submission" date="2020-06" db="EMBL/GenBank/DDBJ databases">
        <title>Helianthus annuus Genome sequencing and assembly Release 2.</title>
        <authorList>
            <person name="Gouzy J."/>
            <person name="Langlade N."/>
            <person name="Munos S."/>
        </authorList>
    </citation>
    <scope>NUCLEOTIDE SEQUENCE</scope>
    <source>
        <tissue evidence="2">Leaves</tissue>
    </source>
</reference>